<accession>A0A9D1LZM0</accession>
<name>A0A9D1LZM0_9FIRM</name>
<protein>
    <recommendedName>
        <fullName evidence="2">non-specific protein-tyrosine kinase</fullName>
        <ecNumber evidence="2">2.7.10.2</ecNumber>
    </recommendedName>
</protein>
<evidence type="ECO:0000256" key="1">
    <source>
        <dbReference type="ARBA" id="ARBA00007316"/>
    </source>
</evidence>
<evidence type="ECO:0000256" key="4">
    <source>
        <dbReference type="ARBA" id="ARBA00022741"/>
    </source>
</evidence>
<dbReference type="InterPro" id="IPR027417">
    <property type="entry name" value="P-loop_NTPase"/>
</dbReference>
<dbReference type="Pfam" id="PF13614">
    <property type="entry name" value="AAA_31"/>
    <property type="match status" value="1"/>
</dbReference>
<dbReference type="InterPro" id="IPR005702">
    <property type="entry name" value="Wzc-like_C"/>
</dbReference>
<evidence type="ECO:0000259" key="9">
    <source>
        <dbReference type="Pfam" id="PF13614"/>
    </source>
</evidence>
<dbReference type="PANTHER" id="PTHR32309:SF13">
    <property type="entry name" value="FERRIC ENTEROBACTIN TRANSPORT PROTEIN FEPE"/>
    <property type="match status" value="1"/>
</dbReference>
<dbReference type="EMBL" id="DVNG01000117">
    <property type="protein sequence ID" value="HIU50907.1"/>
    <property type="molecule type" value="Genomic_DNA"/>
</dbReference>
<keyword evidence="4" id="KW-0547">Nucleotide-binding</keyword>
<dbReference type="Gene3D" id="3.40.50.300">
    <property type="entry name" value="P-loop containing nucleotide triphosphate hydrolases"/>
    <property type="match status" value="1"/>
</dbReference>
<evidence type="ECO:0000256" key="6">
    <source>
        <dbReference type="ARBA" id="ARBA00022840"/>
    </source>
</evidence>
<keyword evidence="7" id="KW-0829">Tyrosine-protein kinase</keyword>
<reference evidence="10" key="2">
    <citation type="journal article" date="2021" name="PeerJ">
        <title>Extensive microbial diversity within the chicken gut microbiome revealed by metagenomics and culture.</title>
        <authorList>
            <person name="Gilroy R."/>
            <person name="Ravi A."/>
            <person name="Getino M."/>
            <person name="Pursley I."/>
            <person name="Horton D.L."/>
            <person name="Alikhan N.F."/>
            <person name="Baker D."/>
            <person name="Gharbi K."/>
            <person name="Hall N."/>
            <person name="Watson M."/>
            <person name="Adriaenssens E.M."/>
            <person name="Foster-Nyarko E."/>
            <person name="Jarju S."/>
            <person name="Secka A."/>
            <person name="Antonio M."/>
            <person name="Oren A."/>
            <person name="Chaudhuri R.R."/>
            <person name="La Ragione R."/>
            <person name="Hildebrand F."/>
            <person name="Pallen M.J."/>
        </authorList>
    </citation>
    <scope>NUCLEOTIDE SEQUENCE</scope>
    <source>
        <strain evidence="10">ChiGjej1B1-1684</strain>
    </source>
</reference>
<dbReference type="GO" id="GO:0004715">
    <property type="term" value="F:non-membrane spanning protein tyrosine kinase activity"/>
    <property type="evidence" value="ECO:0007669"/>
    <property type="project" value="UniProtKB-EC"/>
</dbReference>
<dbReference type="AlphaFoldDB" id="A0A9D1LZM0"/>
<gene>
    <name evidence="10" type="ORF">IAD22_07835</name>
</gene>
<dbReference type="Proteomes" id="UP000824118">
    <property type="component" value="Unassembled WGS sequence"/>
</dbReference>
<sequence length="232" mass="25553">MSKNKQGKAYGSIGIENGKFAIVEGYKLARTNIVFTLSAGRSNCFAVTSWSKGEGKSTATTNLAISFSKMDKKVILIDADLRRPNVANLLNIEKRQGLTDYLSGLAGYEDIIAEDVLPNLDVITCGTIPPNPSELLGSEEMTRFVEKVKDSYDYVIFDTPPVGVVADALLLNQHILGFVAVVRENSTTHRDIENLVQNINLAHSKVIGFIKVGCSLQDEKYTKSGKYYRYGY</sequence>
<keyword evidence="3" id="KW-0808">Transferase</keyword>
<dbReference type="InterPro" id="IPR050445">
    <property type="entry name" value="Bact_polysacc_biosynth/exp"/>
</dbReference>
<dbReference type="InterPro" id="IPR025669">
    <property type="entry name" value="AAA_dom"/>
</dbReference>
<evidence type="ECO:0000313" key="10">
    <source>
        <dbReference type="EMBL" id="HIU50907.1"/>
    </source>
</evidence>
<comment type="caution">
    <text evidence="10">The sequence shown here is derived from an EMBL/GenBank/DDBJ whole genome shotgun (WGS) entry which is preliminary data.</text>
</comment>
<dbReference type="GO" id="GO:0005524">
    <property type="term" value="F:ATP binding"/>
    <property type="evidence" value="ECO:0007669"/>
    <property type="project" value="UniProtKB-KW"/>
</dbReference>
<proteinExistence type="inferred from homology"/>
<evidence type="ECO:0000256" key="3">
    <source>
        <dbReference type="ARBA" id="ARBA00022679"/>
    </source>
</evidence>
<evidence type="ECO:0000256" key="7">
    <source>
        <dbReference type="ARBA" id="ARBA00023137"/>
    </source>
</evidence>
<dbReference type="NCBIfam" id="TIGR01007">
    <property type="entry name" value="eps_fam"/>
    <property type="match status" value="1"/>
</dbReference>
<dbReference type="GO" id="GO:0005886">
    <property type="term" value="C:plasma membrane"/>
    <property type="evidence" value="ECO:0007669"/>
    <property type="project" value="TreeGrafter"/>
</dbReference>
<dbReference type="SUPFAM" id="SSF52540">
    <property type="entry name" value="P-loop containing nucleoside triphosphate hydrolases"/>
    <property type="match status" value="1"/>
</dbReference>
<organism evidence="10 11">
    <name type="scientific">Candidatus Limousia pullorum</name>
    <dbReference type="NCBI Taxonomy" id="2840860"/>
    <lineage>
        <taxon>Bacteria</taxon>
        <taxon>Bacillati</taxon>
        <taxon>Bacillota</taxon>
        <taxon>Clostridia</taxon>
        <taxon>Eubacteriales</taxon>
        <taxon>Oscillospiraceae</taxon>
        <taxon>Oscillospiraceae incertae sedis</taxon>
        <taxon>Candidatus Limousia</taxon>
    </lineage>
</organism>
<dbReference type="EC" id="2.7.10.2" evidence="2"/>
<evidence type="ECO:0000256" key="8">
    <source>
        <dbReference type="ARBA" id="ARBA00051245"/>
    </source>
</evidence>
<dbReference type="PANTHER" id="PTHR32309">
    <property type="entry name" value="TYROSINE-PROTEIN KINASE"/>
    <property type="match status" value="1"/>
</dbReference>
<reference evidence="10" key="1">
    <citation type="submission" date="2020-10" db="EMBL/GenBank/DDBJ databases">
        <authorList>
            <person name="Gilroy R."/>
        </authorList>
    </citation>
    <scope>NUCLEOTIDE SEQUENCE</scope>
    <source>
        <strain evidence="10">ChiGjej1B1-1684</strain>
    </source>
</reference>
<comment type="catalytic activity">
    <reaction evidence="8">
        <text>L-tyrosyl-[protein] + ATP = O-phospho-L-tyrosyl-[protein] + ADP + H(+)</text>
        <dbReference type="Rhea" id="RHEA:10596"/>
        <dbReference type="Rhea" id="RHEA-COMP:10136"/>
        <dbReference type="Rhea" id="RHEA-COMP:20101"/>
        <dbReference type="ChEBI" id="CHEBI:15378"/>
        <dbReference type="ChEBI" id="CHEBI:30616"/>
        <dbReference type="ChEBI" id="CHEBI:46858"/>
        <dbReference type="ChEBI" id="CHEBI:61978"/>
        <dbReference type="ChEBI" id="CHEBI:456216"/>
        <dbReference type="EC" id="2.7.10.2"/>
    </reaction>
</comment>
<keyword evidence="6" id="KW-0067">ATP-binding</keyword>
<feature type="domain" description="AAA" evidence="9">
    <location>
        <begin position="53"/>
        <end position="201"/>
    </location>
</feature>
<dbReference type="CDD" id="cd05387">
    <property type="entry name" value="BY-kinase"/>
    <property type="match status" value="1"/>
</dbReference>
<keyword evidence="5 10" id="KW-0418">Kinase</keyword>
<comment type="similarity">
    <text evidence="1">Belongs to the CpsD/CapB family.</text>
</comment>
<evidence type="ECO:0000256" key="2">
    <source>
        <dbReference type="ARBA" id="ARBA00011903"/>
    </source>
</evidence>
<evidence type="ECO:0000313" key="11">
    <source>
        <dbReference type="Proteomes" id="UP000824118"/>
    </source>
</evidence>
<evidence type="ECO:0000256" key="5">
    <source>
        <dbReference type="ARBA" id="ARBA00022777"/>
    </source>
</evidence>